<keyword evidence="1" id="KW-0862">Zinc</keyword>
<evidence type="ECO:0000256" key="2">
    <source>
        <dbReference type="SAM" id="MobiDB-lite"/>
    </source>
</evidence>
<dbReference type="AlphaFoldDB" id="A0AAP0BJV1"/>
<evidence type="ECO:0000313" key="4">
    <source>
        <dbReference type="EMBL" id="KAK8941421.1"/>
    </source>
</evidence>
<sequence length="393" mass="43590">MEKMVVPGAAPPLSFSEARLICRVCQKQFSQYTCPRCNTRYCSLECYKRHSVRCTESFMRENVTEELHQIQSNDETKREMLEILKRVHSEECSTLSEETIQKTLSGDEIGIGDLSPDELKKFRRAVANGELSKLIVPWDPWWKKPSASSISLGPAGNQLVRLLHEDEDDFECSTTASDSSVNDIPGGPEIPLLPVHQLSRSDPSPLLPVHLIDIIYSYCFALRFYNGDWRFDPLGAATVVLAVSSVLGVDGCPETVSEALASCMERTCSASFRDAGGLKFGLVVIDDAISLLSLGASAIICLLCDLRRLVRAGDATLKSERITRAKRAESGRRLKGVDRKVYFMTCWVHEQPEEVWSPLAGLLEVERISVSGLRKDSSGAKKGSSKPKFIEEV</sequence>
<evidence type="ECO:0000313" key="5">
    <source>
        <dbReference type="Proteomes" id="UP001418222"/>
    </source>
</evidence>
<feature type="region of interest" description="Disordered" evidence="2">
    <location>
        <begin position="374"/>
        <end position="393"/>
    </location>
</feature>
<evidence type="ECO:0000256" key="1">
    <source>
        <dbReference type="PROSITE-ProRule" id="PRU00453"/>
    </source>
</evidence>
<dbReference type="InterPro" id="IPR007529">
    <property type="entry name" value="Znf_HIT"/>
</dbReference>
<gene>
    <name evidence="4" type="ORF">KSP39_PZI010327</name>
</gene>
<dbReference type="GO" id="GO:0008270">
    <property type="term" value="F:zinc ion binding"/>
    <property type="evidence" value="ECO:0007669"/>
    <property type="project" value="UniProtKB-UniRule"/>
</dbReference>
<dbReference type="PANTHER" id="PTHR15555:SF0">
    <property type="entry name" value="ZINC FINGER HIT DOMAIN-CONTAINING PROTEIN 2"/>
    <property type="match status" value="1"/>
</dbReference>
<proteinExistence type="predicted"/>
<dbReference type="CDD" id="cd23024">
    <property type="entry name" value="zf-HIT_ZNHIT2-3"/>
    <property type="match status" value="1"/>
</dbReference>
<evidence type="ECO:0000259" key="3">
    <source>
        <dbReference type="PROSITE" id="PS51083"/>
    </source>
</evidence>
<comment type="caution">
    <text evidence="4">The sequence shown here is derived from an EMBL/GenBank/DDBJ whole genome shotgun (WGS) entry which is preliminary data.</text>
</comment>
<organism evidence="4 5">
    <name type="scientific">Platanthera zijinensis</name>
    <dbReference type="NCBI Taxonomy" id="2320716"/>
    <lineage>
        <taxon>Eukaryota</taxon>
        <taxon>Viridiplantae</taxon>
        <taxon>Streptophyta</taxon>
        <taxon>Embryophyta</taxon>
        <taxon>Tracheophyta</taxon>
        <taxon>Spermatophyta</taxon>
        <taxon>Magnoliopsida</taxon>
        <taxon>Liliopsida</taxon>
        <taxon>Asparagales</taxon>
        <taxon>Orchidaceae</taxon>
        <taxon>Orchidoideae</taxon>
        <taxon>Orchideae</taxon>
        <taxon>Orchidinae</taxon>
        <taxon>Platanthera</taxon>
    </lineage>
</organism>
<dbReference type="Proteomes" id="UP001418222">
    <property type="component" value="Unassembled WGS sequence"/>
</dbReference>
<keyword evidence="1" id="KW-0863">Zinc-finger</keyword>
<protein>
    <recommendedName>
        <fullName evidence="3">HIT-type domain-containing protein</fullName>
    </recommendedName>
</protein>
<reference evidence="4 5" key="1">
    <citation type="journal article" date="2022" name="Nat. Plants">
        <title>Genomes of leafy and leafless Platanthera orchids illuminate the evolution of mycoheterotrophy.</title>
        <authorList>
            <person name="Li M.H."/>
            <person name="Liu K.W."/>
            <person name="Li Z."/>
            <person name="Lu H.C."/>
            <person name="Ye Q.L."/>
            <person name="Zhang D."/>
            <person name="Wang J.Y."/>
            <person name="Li Y.F."/>
            <person name="Zhong Z.M."/>
            <person name="Liu X."/>
            <person name="Yu X."/>
            <person name="Liu D.K."/>
            <person name="Tu X.D."/>
            <person name="Liu B."/>
            <person name="Hao Y."/>
            <person name="Liao X.Y."/>
            <person name="Jiang Y.T."/>
            <person name="Sun W.H."/>
            <person name="Chen J."/>
            <person name="Chen Y.Q."/>
            <person name="Ai Y."/>
            <person name="Zhai J.W."/>
            <person name="Wu S.S."/>
            <person name="Zhou Z."/>
            <person name="Hsiao Y.Y."/>
            <person name="Wu W.L."/>
            <person name="Chen Y.Y."/>
            <person name="Lin Y.F."/>
            <person name="Hsu J.L."/>
            <person name="Li C.Y."/>
            <person name="Wang Z.W."/>
            <person name="Zhao X."/>
            <person name="Zhong W.Y."/>
            <person name="Ma X.K."/>
            <person name="Ma L."/>
            <person name="Huang J."/>
            <person name="Chen G.Z."/>
            <person name="Huang M.Z."/>
            <person name="Huang L."/>
            <person name="Peng D.H."/>
            <person name="Luo Y.B."/>
            <person name="Zou S.Q."/>
            <person name="Chen S.P."/>
            <person name="Lan S."/>
            <person name="Tsai W.C."/>
            <person name="Van de Peer Y."/>
            <person name="Liu Z.J."/>
        </authorList>
    </citation>
    <scope>NUCLEOTIDE SEQUENCE [LARGE SCALE GENOMIC DNA]</scope>
    <source>
        <strain evidence="4">Lor287</strain>
    </source>
</reference>
<dbReference type="PROSITE" id="PS51083">
    <property type="entry name" value="ZF_HIT"/>
    <property type="match status" value="1"/>
</dbReference>
<accession>A0AAP0BJV1</accession>
<dbReference type="Pfam" id="PF04438">
    <property type="entry name" value="zf-HIT"/>
    <property type="match status" value="1"/>
</dbReference>
<dbReference type="SUPFAM" id="SSF144232">
    <property type="entry name" value="HIT/MYND zinc finger-like"/>
    <property type="match status" value="1"/>
</dbReference>
<dbReference type="InterPro" id="IPR039646">
    <property type="entry name" value="ZNHIT2"/>
</dbReference>
<feature type="domain" description="HIT-type" evidence="3">
    <location>
        <begin position="22"/>
        <end position="54"/>
    </location>
</feature>
<keyword evidence="5" id="KW-1185">Reference proteome</keyword>
<keyword evidence="1" id="KW-0479">Metal-binding</keyword>
<dbReference type="EMBL" id="JBBWWQ010000008">
    <property type="protein sequence ID" value="KAK8941421.1"/>
    <property type="molecule type" value="Genomic_DNA"/>
</dbReference>
<dbReference type="PANTHER" id="PTHR15555">
    <property type="entry name" value="ZINC FINGER HIT DOMAIN CONTAINING PROTEIN 2 PROTEIN FON -RELATED"/>
    <property type="match status" value="1"/>
</dbReference>
<name>A0AAP0BJV1_9ASPA</name>
<dbReference type="Gene3D" id="3.30.60.190">
    <property type="match status" value="1"/>
</dbReference>